<organism evidence="2 3">
    <name type="scientific">Heterodera trifolii</name>
    <dbReference type="NCBI Taxonomy" id="157864"/>
    <lineage>
        <taxon>Eukaryota</taxon>
        <taxon>Metazoa</taxon>
        <taxon>Ecdysozoa</taxon>
        <taxon>Nematoda</taxon>
        <taxon>Chromadorea</taxon>
        <taxon>Rhabditida</taxon>
        <taxon>Tylenchina</taxon>
        <taxon>Tylenchomorpha</taxon>
        <taxon>Tylenchoidea</taxon>
        <taxon>Heteroderidae</taxon>
        <taxon>Heteroderinae</taxon>
        <taxon>Heterodera</taxon>
    </lineage>
</organism>
<sequence length="97" mass="10324">MPNIGRGGTTNEVRHLPSLHSSIHLGEANVVIIEGPRERHGKRRFNFHPWRRANGRGEKGEEEHRGGTGGKEGEEEHRGGTEGAGKGGGGGAEEKAG</sequence>
<evidence type="ECO:0000313" key="3">
    <source>
        <dbReference type="Proteomes" id="UP001620626"/>
    </source>
</evidence>
<gene>
    <name evidence="2" type="ORF">niasHT_010286</name>
</gene>
<feature type="compositionally biased region" description="Gly residues" evidence="1">
    <location>
        <begin position="81"/>
        <end position="91"/>
    </location>
</feature>
<name>A0ABD2M8J6_9BILA</name>
<keyword evidence="3" id="KW-1185">Reference proteome</keyword>
<dbReference type="AlphaFoldDB" id="A0ABD2M8J6"/>
<comment type="caution">
    <text evidence="2">The sequence shown here is derived from an EMBL/GenBank/DDBJ whole genome shotgun (WGS) entry which is preliminary data.</text>
</comment>
<protein>
    <submittedName>
        <fullName evidence="2">Uncharacterized protein</fullName>
    </submittedName>
</protein>
<feature type="compositionally biased region" description="Basic and acidic residues" evidence="1">
    <location>
        <begin position="55"/>
        <end position="80"/>
    </location>
</feature>
<dbReference type="Proteomes" id="UP001620626">
    <property type="component" value="Unassembled WGS sequence"/>
</dbReference>
<evidence type="ECO:0000256" key="1">
    <source>
        <dbReference type="SAM" id="MobiDB-lite"/>
    </source>
</evidence>
<reference evidence="2 3" key="1">
    <citation type="submission" date="2024-10" db="EMBL/GenBank/DDBJ databases">
        <authorList>
            <person name="Kim D."/>
        </authorList>
    </citation>
    <scope>NUCLEOTIDE SEQUENCE [LARGE SCALE GENOMIC DNA]</scope>
    <source>
        <strain evidence="2">BH-2024</strain>
    </source>
</reference>
<feature type="compositionally biased region" description="Basic residues" evidence="1">
    <location>
        <begin position="43"/>
        <end position="54"/>
    </location>
</feature>
<proteinExistence type="predicted"/>
<accession>A0ABD2M8J6</accession>
<evidence type="ECO:0000313" key="2">
    <source>
        <dbReference type="EMBL" id="KAL3122724.1"/>
    </source>
</evidence>
<feature type="region of interest" description="Disordered" evidence="1">
    <location>
        <begin position="43"/>
        <end position="97"/>
    </location>
</feature>
<dbReference type="EMBL" id="JBICBT010000129">
    <property type="protein sequence ID" value="KAL3122724.1"/>
    <property type="molecule type" value="Genomic_DNA"/>
</dbReference>